<evidence type="ECO:0000256" key="3">
    <source>
        <dbReference type="ARBA" id="ARBA00016672"/>
    </source>
</evidence>
<name>A0A427XWE4_9TREE</name>
<sequence>MKISNNAPQHLSNYEVLQHFLELKTDNDRLQSLVGNHTKRAILNARAQYPLGKFDRDQEVVEVEDAEIDVLEAEDVASRRGVSDELVWVQEEVLKYLCADYNVTARQTEDGIQKLADDLQDYKLTKAELLQVCNLAPGSDVALHMVIEEPETRLAHPYEETISDMVANVIAPTLLPSVPTHLLPFVNTVRPTDIAQTILDDTAEYGQDEEGYEEEEYVYEAEWGAGREGAIDDEEDNTMD</sequence>
<comment type="similarity">
    <text evidence="2">Belongs to the eukaryotic RPC9 RNA polymerase subunit family.</text>
</comment>
<dbReference type="Gene3D" id="1.20.1250.40">
    <property type="match status" value="1"/>
</dbReference>
<dbReference type="PANTHER" id="PTHR15561">
    <property type="entry name" value="CALCITONIN GENE-RELATED PEPTIDE-RECEPTOR COMPONENT PROTEIN"/>
    <property type="match status" value="1"/>
</dbReference>
<dbReference type="InterPro" id="IPR006590">
    <property type="entry name" value="RNA_pol_Rpb4/RPC9_core"/>
</dbReference>
<keyword evidence="6" id="KW-0539">Nucleus</keyword>
<keyword evidence="9" id="KW-1185">Reference proteome</keyword>
<dbReference type="GO" id="GO:0006384">
    <property type="term" value="P:transcription initiation at RNA polymerase III promoter"/>
    <property type="evidence" value="ECO:0007669"/>
    <property type="project" value="InterPro"/>
</dbReference>
<proteinExistence type="inferred from homology"/>
<evidence type="ECO:0000256" key="6">
    <source>
        <dbReference type="ARBA" id="ARBA00023242"/>
    </source>
</evidence>
<dbReference type="InterPro" id="IPR010997">
    <property type="entry name" value="HRDC-like_sf"/>
</dbReference>
<accession>A0A427XWE4</accession>
<dbReference type="PANTHER" id="PTHR15561:SF0">
    <property type="entry name" value="DNA-DIRECTED RNA POLYMERASE III SUBUNIT RPC9"/>
    <property type="match status" value="1"/>
</dbReference>
<evidence type="ECO:0000259" key="7">
    <source>
        <dbReference type="SMART" id="SM00657"/>
    </source>
</evidence>
<dbReference type="InterPro" id="IPR038846">
    <property type="entry name" value="RPC9"/>
</dbReference>
<dbReference type="InterPro" id="IPR005574">
    <property type="entry name" value="Rpb4/RPC9"/>
</dbReference>
<dbReference type="Pfam" id="PF03874">
    <property type="entry name" value="RNA_pol_Rpb4"/>
    <property type="match status" value="1"/>
</dbReference>
<dbReference type="STRING" id="105984.A0A427XWE4"/>
<dbReference type="GO" id="GO:0005666">
    <property type="term" value="C:RNA polymerase III complex"/>
    <property type="evidence" value="ECO:0007669"/>
    <property type="project" value="InterPro"/>
</dbReference>
<dbReference type="OrthoDB" id="1746530at2759"/>
<gene>
    <name evidence="8" type="ORF">EHS24_006872</name>
</gene>
<dbReference type="AlphaFoldDB" id="A0A427XWE4"/>
<keyword evidence="4" id="KW-0240">DNA-directed RNA polymerase</keyword>
<dbReference type="EMBL" id="RSCE01000004">
    <property type="protein sequence ID" value="RSH83208.1"/>
    <property type="molecule type" value="Genomic_DNA"/>
</dbReference>
<reference evidence="8 9" key="1">
    <citation type="submission" date="2018-11" db="EMBL/GenBank/DDBJ databases">
        <title>Genome sequence of Apiotrichum porosum DSM 27194.</title>
        <authorList>
            <person name="Aliyu H."/>
            <person name="Gorte O."/>
            <person name="Ochsenreither K."/>
        </authorList>
    </citation>
    <scope>NUCLEOTIDE SEQUENCE [LARGE SCALE GENOMIC DNA]</scope>
    <source>
        <strain evidence="8 9">DSM 27194</strain>
    </source>
</reference>
<evidence type="ECO:0000256" key="4">
    <source>
        <dbReference type="ARBA" id="ARBA00022478"/>
    </source>
</evidence>
<dbReference type="GO" id="GO:0000166">
    <property type="term" value="F:nucleotide binding"/>
    <property type="evidence" value="ECO:0007669"/>
    <property type="project" value="InterPro"/>
</dbReference>
<evidence type="ECO:0000313" key="9">
    <source>
        <dbReference type="Proteomes" id="UP000279236"/>
    </source>
</evidence>
<evidence type="ECO:0000256" key="5">
    <source>
        <dbReference type="ARBA" id="ARBA00023163"/>
    </source>
</evidence>
<dbReference type="GeneID" id="39591415"/>
<evidence type="ECO:0000256" key="1">
    <source>
        <dbReference type="ARBA" id="ARBA00004123"/>
    </source>
</evidence>
<organism evidence="8 9">
    <name type="scientific">Apiotrichum porosum</name>
    <dbReference type="NCBI Taxonomy" id="105984"/>
    <lineage>
        <taxon>Eukaryota</taxon>
        <taxon>Fungi</taxon>
        <taxon>Dikarya</taxon>
        <taxon>Basidiomycota</taxon>
        <taxon>Agaricomycotina</taxon>
        <taxon>Tremellomycetes</taxon>
        <taxon>Trichosporonales</taxon>
        <taxon>Trichosporonaceae</taxon>
        <taxon>Apiotrichum</taxon>
    </lineage>
</organism>
<keyword evidence="5" id="KW-0804">Transcription</keyword>
<evidence type="ECO:0000313" key="8">
    <source>
        <dbReference type="EMBL" id="RSH83208.1"/>
    </source>
</evidence>
<dbReference type="SUPFAM" id="SSF47819">
    <property type="entry name" value="HRDC-like"/>
    <property type="match status" value="1"/>
</dbReference>
<dbReference type="InterPro" id="IPR038324">
    <property type="entry name" value="Rpb4/RPC9_sf"/>
</dbReference>
<dbReference type="RefSeq" id="XP_028477160.1">
    <property type="nucleotide sequence ID" value="XM_028622268.1"/>
</dbReference>
<dbReference type="SMART" id="SM00657">
    <property type="entry name" value="RPOL4c"/>
    <property type="match status" value="1"/>
</dbReference>
<protein>
    <recommendedName>
        <fullName evidence="3">DNA-directed RNA polymerase III subunit RPC9</fullName>
    </recommendedName>
</protein>
<feature type="domain" description="RNA polymerase Rpb4/RPC9 core" evidence="7">
    <location>
        <begin position="61"/>
        <end position="176"/>
    </location>
</feature>
<evidence type="ECO:0000256" key="2">
    <source>
        <dbReference type="ARBA" id="ARBA00006898"/>
    </source>
</evidence>
<comment type="caution">
    <text evidence="8">The sequence shown here is derived from an EMBL/GenBank/DDBJ whole genome shotgun (WGS) entry which is preliminary data.</text>
</comment>
<dbReference type="Proteomes" id="UP000279236">
    <property type="component" value="Unassembled WGS sequence"/>
</dbReference>
<comment type="subcellular location">
    <subcellularLocation>
        <location evidence="1">Nucleus</location>
    </subcellularLocation>
</comment>